<sequence>MKNLLTVPSFLFCLIFISSCTTSPIKGTWQYDGGLYNGREQKASPDFQMQRTYTGNTFEAFMIEGSVQPELYSSGIYEIKGDTLLITSKFSSRPSQNTDVMITYKFAIDKDKLTINGVLPNGMIVEEYWKRVK</sequence>
<dbReference type="PROSITE" id="PS51257">
    <property type="entry name" value="PROKAR_LIPOPROTEIN"/>
    <property type="match status" value="1"/>
</dbReference>
<organism evidence="1 2">
    <name type="scientific">Daejeonella rubra</name>
    <dbReference type="NCBI Taxonomy" id="990371"/>
    <lineage>
        <taxon>Bacteria</taxon>
        <taxon>Pseudomonadati</taxon>
        <taxon>Bacteroidota</taxon>
        <taxon>Sphingobacteriia</taxon>
        <taxon>Sphingobacteriales</taxon>
        <taxon>Sphingobacteriaceae</taxon>
        <taxon>Daejeonella</taxon>
    </lineage>
</organism>
<dbReference type="Proteomes" id="UP000199226">
    <property type="component" value="Unassembled WGS sequence"/>
</dbReference>
<dbReference type="OrthoDB" id="797882at2"/>
<dbReference type="EMBL" id="FNHH01000016">
    <property type="protein sequence ID" value="SDM57408.1"/>
    <property type="molecule type" value="Genomic_DNA"/>
</dbReference>
<dbReference type="RefSeq" id="WP_090705060.1">
    <property type="nucleotide sequence ID" value="NZ_FNHH01000016.1"/>
</dbReference>
<reference evidence="2" key="1">
    <citation type="submission" date="2016-10" db="EMBL/GenBank/DDBJ databases">
        <authorList>
            <person name="Varghese N."/>
            <person name="Submissions S."/>
        </authorList>
    </citation>
    <scope>NUCLEOTIDE SEQUENCE [LARGE SCALE GENOMIC DNA]</scope>
    <source>
        <strain evidence="2">DSM 24536</strain>
    </source>
</reference>
<evidence type="ECO:0000313" key="1">
    <source>
        <dbReference type="EMBL" id="SDM57408.1"/>
    </source>
</evidence>
<evidence type="ECO:0000313" key="2">
    <source>
        <dbReference type="Proteomes" id="UP000199226"/>
    </source>
</evidence>
<dbReference type="AlphaFoldDB" id="A0A1G9UBW7"/>
<proteinExistence type="predicted"/>
<evidence type="ECO:0008006" key="3">
    <source>
        <dbReference type="Google" id="ProtNLM"/>
    </source>
</evidence>
<gene>
    <name evidence="1" type="ORF">SAMN05421813_11612</name>
</gene>
<protein>
    <recommendedName>
        <fullName evidence="3">Lipocalin-like domain-containing protein</fullName>
    </recommendedName>
</protein>
<dbReference type="Gene3D" id="2.40.128.490">
    <property type="entry name" value="Uncharacterised protein PF14869, DUF4488"/>
    <property type="match status" value="1"/>
</dbReference>
<keyword evidence="2" id="KW-1185">Reference proteome</keyword>
<dbReference type="STRING" id="990371.SAMN05421813_11612"/>
<name>A0A1G9UBW7_9SPHI</name>
<accession>A0A1G9UBW7</accession>